<dbReference type="InterPro" id="IPR001077">
    <property type="entry name" value="COMT_C"/>
</dbReference>
<dbReference type="Pfam" id="PF00891">
    <property type="entry name" value="Methyltransf_2"/>
    <property type="match status" value="1"/>
</dbReference>
<gene>
    <name evidence="6" type="ORF">N7537_006980</name>
</gene>
<accession>A0AAD6E9V5</accession>
<dbReference type="GO" id="GO:0008171">
    <property type="term" value="F:O-methyltransferase activity"/>
    <property type="evidence" value="ECO:0007669"/>
    <property type="project" value="InterPro"/>
</dbReference>
<dbReference type="InterPro" id="IPR036388">
    <property type="entry name" value="WH-like_DNA-bd_sf"/>
</dbReference>
<evidence type="ECO:0000256" key="1">
    <source>
        <dbReference type="ARBA" id="ARBA00022603"/>
    </source>
</evidence>
<keyword evidence="1" id="KW-0489">Methyltransferase</keyword>
<dbReference type="GeneID" id="81588279"/>
<comment type="caution">
    <text evidence="6">The sequence shown here is derived from an EMBL/GenBank/DDBJ whole genome shotgun (WGS) entry which is preliminary data.</text>
</comment>
<reference evidence="6" key="1">
    <citation type="journal article" date="2023" name="IMA Fungus">
        <title>Comparative genomic study of the Penicillium genus elucidates a diverse pangenome and 15 lateral gene transfer events.</title>
        <authorList>
            <person name="Petersen C."/>
            <person name="Sorensen T."/>
            <person name="Nielsen M.R."/>
            <person name="Sondergaard T.E."/>
            <person name="Sorensen J.L."/>
            <person name="Fitzpatrick D.A."/>
            <person name="Frisvad J.C."/>
            <person name="Nielsen K.L."/>
        </authorList>
    </citation>
    <scope>NUCLEOTIDE SEQUENCE</scope>
    <source>
        <strain evidence="6">IBT 12815</strain>
    </source>
</reference>
<name>A0AAD6E9V5_9EURO</name>
<dbReference type="EMBL" id="JAQJAE010000003">
    <property type="protein sequence ID" value="KAJ5604024.1"/>
    <property type="molecule type" value="Genomic_DNA"/>
</dbReference>
<evidence type="ECO:0000313" key="6">
    <source>
        <dbReference type="EMBL" id="KAJ5604024.1"/>
    </source>
</evidence>
<evidence type="ECO:0000256" key="4">
    <source>
        <dbReference type="PIRSR" id="PIRSR005739-1"/>
    </source>
</evidence>
<dbReference type="PANTHER" id="PTHR43712:SF11">
    <property type="entry name" value="O-METHYLTRANSFERASE (AFU_ORTHOLOGUE AFUA_2G17820)-RELATED"/>
    <property type="match status" value="1"/>
</dbReference>
<keyword evidence="3" id="KW-0949">S-adenosyl-L-methionine</keyword>
<dbReference type="PANTHER" id="PTHR43712">
    <property type="entry name" value="PUTATIVE (AFU_ORTHOLOGUE AFUA_4G14580)-RELATED"/>
    <property type="match status" value="1"/>
</dbReference>
<dbReference type="SUPFAM" id="SSF46785">
    <property type="entry name" value="Winged helix' DNA-binding domain"/>
    <property type="match status" value="1"/>
</dbReference>
<dbReference type="PROSITE" id="PS51683">
    <property type="entry name" value="SAM_OMT_II"/>
    <property type="match status" value="1"/>
</dbReference>
<feature type="active site" description="Proton acceptor" evidence="4">
    <location>
        <position position="318"/>
    </location>
</feature>
<dbReference type="Gene3D" id="1.10.10.10">
    <property type="entry name" value="Winged helix-like DNA-binding domain superfamily/Winged helix DNA-binding domain"/>
    <property type="match status" value="1"/>
</dbReference>
<sequence>MTIPQPNNHITRAITIRQHLKRLQDLVSADEAGDLQAHKELLKSIRGLQLAVETPFETLFRLNFQSLQNIAIRIATEKCWLHVIAAAKGRAIKATDVAQQTGTNALITARLLRLLAATGLCEEVGIQTYAANHRTDFYSQPGTVAGVKFQHDITFPMLIKSQGGQLSEYMRSHDLQLTAKDSNTKTLFQFTYNKENLFDLVETIPERKRLFDEYMSWRDRGQQCGWFEIYPAKEWLPKTKCQHDQAFVVDIGGGKGEVLARFRDSYPDHPGRLILQDLSSTFQHLDQPPDGIELMEHDFFAPQPVQGACIYLLSRVLHDWSDSNCEKILSNIVLAMDPDNSTLLIVDRVLKDQGVDLGEASFDILMWMNYSAMERSTQQWQNLLGRVGLQLVRVWRSSGASECALEVKVLRAN</sequence>
<dbReference type="Gene3D" id="3.40.50.150">
    <property type="entry name" value="Vaccinia Virus protein VP39"/>
    <property type="match status" value="1"/>
</dbReference>
<dbReference type="PIRSF" id="PIRSF005739">
    <property type="entry name" value="O-mtase"/>
    <property type="match status" value="1"/>
</dbReference>
<dbReference type="InterPro" id="IPR036390">
    <property type="entry name" value="WH_DNA-bd_sf"/>
</dbReference>
<proteinExistence type="predicted"/>
<dbReference type="AlphaFoldDB" id="A0AAD6E9V5"/>
<dbReference type="GO" id="GO:0044550">
    <property type="term" value="P:secondary metabolite biosynthetic process"/>
    <property type="evidence" value="ECO:0007669"/>
    <property type="project" value="UniProtKB-ARBA"/>
</dbReference>
<reference evidence="6" key="2">
    <citation type="submission" date="2023-01" db="EMBL/GenBank/DDBJ databases">
        <authorList>
            <person name="Petersen C."/>
        </authorList>
    </citation>
    <scope>NUCLEOTIDE SEQUENCE</scope>
    <source>
        <strain evidence="6">IBT 12815</strain>
    </source>
</reference>
<organism evidence="6 7">
    <name type="scientific">Penicillium hordei</name>
    <dbReference type="NCBI Taxonomy" id="40994"/>
    <lineage>
        <taxon>Eukaryota</taxon>
        <taxon>Fungi</taxon>
        <taxon>Dikarya</taxon>
        <taxon>Ascomycota</taxon>
        <taxon>Pezizomycotina</taxon>
        <taxon>Eurotiomycetes</taxon>
        <taxon>Eurotiomycetidae</taxon>
        <taxon>Eurotiales</taxon>
        <taxon>Aspergillaceae</taxon>
        <taxon>Penicillium</taxon>
    </lineage>
</organism>
<dbReference type="RefSeq" id="XP_056753822.1">
    <property type="nucleotide sequence ID" value="XM_056898037.1"/>
</dbReference>
<evidence type="ECO:0000313" key="7">
    <source>
        <dbReference type="Proteomes" id="UP001213799"/>
    </source>
</evidence>
<feature type="domain" description="O-methyltransferase C-terminal" evidence="5">
    <location>
        <begin position="247"/>
        <end position="389"/>
    </location>
</feature>
<keyword evidence="7" id="KW-1185">Reference proteome</keyword>
<evidence type="ECO:0000259" key="5">
    <source>
        <dbReference type="Pfam" id="PF00891"/>
    </source>
</evidence>
<dbReference type="Proteomes" id="UP001213799">
    <property type="component" value="Unassembled WGS sequence"/>
</dbReference>
<evidence type="ECO:0000256" key="2">
    <source>
        <dbReference type="ARBA" id="ARBA00022679"/>
    </source>
</evidence>
<dbReference type="GO" id="GO:0032259">
    <property type="term" value="P:methylation"/>
    <property type="evidence" value="ECO:0007669"/>
    <property type="project" value="UniProtKB-KW"/>
</dbReference>
<protein>
    <recommendedName>
        <fullName evidence="5">O-methyltransferase C-terminal domain-containing protein</fullName>
    </recommendedName>
</protein>
<evidence type="ECO:0000256" key="3">
    <source>
        <dbReference type="ARBA" id="ARBA00022691"/>
    </source>
</evidence>
<keyword evidence="2" id="KW-0808">Transferase</keyword>
<dbReference type="SUPFAM" id="SSF53335">
    <property type="entry name" value="S-adenosyl-L-methionine-dependent methyltransferases"/>
    <property type="match status" value="1"/>
</dbReference>
<dbReference type="InterPro" id="IPR029063">
    <property type="entry name" value="SAM-dependent_MTases_sf"/>
</dbReference>
<dbReference type="InterPro" id="IPR016461">
    <property type="entry name" value="COMT-like"/>
</dbReference>